<dbReference type="AlphaFoldDB" id="A0A4R6B2U2"/>
<reference evidence="4 5" key="1">
    <citation type="submission" date="2019-03" db="EMBL/GenBank/DDBJ databases">
        <title>Rhodobacteraceae bacterium SM1902, a new member of the family Rhodobacteraceae isolated from Yantai.</title>
        <authorList>
            <person name="Sun Y."/>
        </authorList>
    </citation>
    <scope>NUCLEOTIDE SEQUENCE [LARGE SCALE GENOMIC DNA]</scope>
    <source>
        <strain evidence="4 5">SM1902</strain>
    </source>
</reference>
<dbReference type="Gene3D" id="3.40.630.30">
    <property type="match status" value="1"/>
</dbReference>
<keyword evidence="1 4" id="KW-0808">Transferase</keyword>
<dbReference type="InterPro" id="IPR000182">
    <property type="entry name" value="GNAT_dom"/>
</dbReference>
<gene>
    <name evidence="4" type="ORF">E2L05_07125</name>
</gene>
<dbReference type="PROSITE" id="PS51186">
    <property type="entry name" value="GNAT"/>
    <property type="match status" value="1"/>
</dbReference>
<organism evidence="4 5">
    <name type="scientific">Meridianimarinicoccus aquatilis</name>
    <dbReference type="NCBI Taxonomy" id="2552766"/>
    <lineage>
        <taxon>Bacteria</taxon>
        <taxon>Pseudomonadati</taxon>
        <taxon>Pseudomonadota</taxon>
        <taxon>Alphaproteobacteria</taxon>
        <taxon>Rhodobacterales</taxon>
        <taxon>Paracoccaceae</taxon>
        <taxon>Meridianimarinicoccus</taxon>
    </lineage>
</organism>
<keyword evidence="5" id="KW-1185">Reference proteome</keyword>
<dbReference type="SUPFAM" id="SSF55729">
    <property type="entry name" value="Acyl-CoA N-acyltransferases (Nat)"/>
    <property type="match status" value="1"/>
</dbReference>
<dbReference type="Proteomes" id="UP000294562">
    <property type="component" value="Unassembled WGS sequence"/>
</dbReference>
<feature type="domain" description="N-acetyltransferase" evidence="3">
    <location>
        <begin position="109"/>
        <end position="253"/>
    </location>
</feature>
<dbReference type="RefSeq" id="WP_133342236.1">
    <property type="nucleotide sequence ID" value="NZ_SMZO01000012.1"/>
</dbReference>
<dbReference type="PANTHER" id="PTHR43877:SF1">
    <property type="entry name" value="ACETYLTRANSFERASE"/>
    <property type="match status" value="1"/>
</dbReference>
<dbReference type="CDD" id="cd04301">
    <property type="entry name" value="NAT_SF"/>
    <property type="match status" value="1"/>
</dbReference>
<evidence type="ECO:0000256" key="2">
    <source>
        <dbReference type="ARBA" id="ARBA00023315"/>
    </source>
</evidence>
<evidence type="ECO:0000313" key="5">
    <source>
        <dbReference type="Proteomes" id="UP000294562"/>
    </source>
</evidence>
<evidence type="ECO:0000259" key="3">
    <source>
        <dbReference type="PROSITE" id="PS51186"/>
    </source>
</evidence>
<accession>A0A4R6B2U2</accession>
<dbReference type="GO" id="GO:0016747">
    <property type="term" value="F:acyltransferase activity, transferring groups other than amino-acyl groups"/>
    <property type="evidence" value="ECO:0007669"/>
    <property type="project" value="InterPro"/>
</dbReference>
<evidence type="ECO:0000256" key="1">
    <source>
        <dbReference type="ARBA" id="ARBA00022679"/>
    </source>
</evidence>
<dbReference type="OrthoDB" id="7301318at2"/>
<dbReference type="InterPro" id="IPR050832">
    <property type="entry name" value="Bact_Acetyltransf"/>
</dbReference>
<comment type="caution">
    <text evidence="4">The sequence shown here is derived from an EMBL/GenBank/DDBJ whole genome shotgun (WGS) entry which is preliminary data.</text>
</comment>
<dbReference type="PANTHER" id="PTHR43877">
    <property type="entry name" value="AMINOALKYLPHOSPHONATE N-ACETYLTRANSFERASE-RELATED-RELATED"/>
    <property type="match status" value="1"/>
</dbReference>
<proteinExistence type="predicted"/>
<dbReference type="InterPro" id="IPR016181">
    <property type="entry name" value="Acyl_CoA_acyltransferase"/>
</dbReference>
<protein>
    <submittedName>
        <fullName evidence="4">GNAT family N-acetyltransferase</fullName>
    </submittedName>
</protein>
<dbReference type="EMBL" id="SMZO01000012">
    <property type="protein sequence ID" value="TDL89216.1"/>
    <property type="molecule type" value="Genomic_DNA"/>
</dbReference>
<name>A0A4R6B2U2_9RHOB</name>
<evidence type="ECO:0000313" key="4">
    <source>
        <dbReference type="EMBL" id="TDL89216.1"/>
    </source>
</evidence>
<keyword evidence="2" id="KW-0012">Acyltransferase</keyword>
<sequence length="262" mass="28186">MTEDNPLCRVDAALTATWPAAQTEALGPLTLRRSQGGGSRVTAATLTGNIPPSPDVLECAEHIMRNWGQPPRFRIGAAQARFDAMLSARGYTAHDPTLFYSAPTAELAVEPPRLATFDIWPPLAIQIDIWSEAGIGPERIAVMDRTPSPRTALLGRANDHPAATAFLAAHDGTAMIHALEVRPAHRRRGVARHLMSHSALWAMRNDCHTLALAVTEANIGARAFYDGLGMTVTGRYHYRKGTVDARDARNRAEPAASGSTAG</sequence>
<dbReference type="Pfam" id="PF00583">
    <property type="entry name" value="Acetyltransf_1"/>
    <property type="match status" value="1"/>
</dbReference>